<feature type="binding site" evidence="9">
    <location>
        <position position="450"/>
    </location>
    <ligand>
        <name>Zn(2+)</name>
        <dbReference type="ChEBI" id="CHEBI:29105"/>
        <note>catalytic</note>
    </ligand>
</feature>
<feature type="disulfide bond" evidence="9">
    <location>
        <begin position="457"/>
        <end position="462"/>
    </location>
</feature>
<keyword evidence="16" id="KW-1185">Reference proteome</keyword>
<evidence type="ECO:0000256" key="4">
    <source>
        <dbReference type="ARBA" id="ARBA00023049"/>
    </source>
</evidence>
<feature type="compositionally biased region" description="Pro residues" evidence="10">
    <location>
        <begin position="1327"/>
        <end position="1336"/>
    </location>
</feature>
<dbReference type="STRING" id="37546.A0A1B0FEI0"/>
<evidence type="ECO:0000256" key="10">
    <source>
        <dbReference type="SAM" id="MobiDB-lite"/>
    </source>
</evidence>
<dbReference type="GO" id="GO:0046872">
    <property type="term" value="F:metal ion binding"/>
    <property type="evidence" value="ECO:0007669"/>
    <property type="project" value="UniProtKB-KW"/>
</dbReference>
<evidence type="ECO:0000256" key="5">
    <source>
        <dbReference type="ARBA" id="ARBA00023136"/>
    </source>
</evidence>
<feature type="disulfide bond" evidence="7">
    <location>
        <begin position="566"/>
        <end position="586"/>
    </location>
</feature>
<dbReference type="Pfam" id="PF00200">
    <property type="entry name" value="Disintegrin"/>
    <property type="match status" value="1"/>
</dbReference>
<dbReference type="CDD" id="cd04269">
    <property type="entry name" value="ZnMc_adamalysin_II_like"/>
    <property type="match status" value="1"/>
</dbReference>
<comment type="subcellular location">
    <subcellularLocation>
        <location evidence="1">Membrane</location>
        <topology evidence="1">Single-pass membrane protein</topology>
    </subcellularLocation>
</comment>
<feature type="disulfide bond" evidence="8">
    <location>
        <begin position="767"/>
        <end position="776"/>
    </location>
</feature>
<feature type="disulfide bond" evidence="9">
    <location>
        <begin position="415"/>
        <end position="495"/>
    </location>
</feature>
<dbReference type="PROSITE" id="PS00022">
    <property type="entry name" value="EGF_1"/>
    <property type="match status" value="1"/>
</dbReference>
<feature type="active site" evidence="9">
    <location>
        <position position="441"/>
    </location>
</feature>
<feature type="compositionally biased region" description="Low complexity" evidence="10">
    <location>
        <begin position="1655"/>
        <end position="1671"/>
    </location>
</feature>
<accession>A0A1B0FEI0</accession>
<feature type="transmembrane region" description="Helical" evidence="11">
    <location>
        <begin position="28"/>
        <end position="55"/>
    </location>
</feature>
<dbReference type="PANTHER" id="PTHR11905">
    <property type="entry name" value="ADAM A DISINTEGRIN AND METALLOPROTEASE DOMAIN"/>
    <property type="match status" value="1"/>
</dbReference>
<dbReference type="InterPro" id="IPR000742">
    <property type="entry name" value="EGF"/>
</dbReference>
<dbReference type="Gene3D" id="3.40.390.10">
    <property type="entry name" value="Collagenase (Catalytic Domain)"/>
    <property type="match status" value="1"/>
</dbReference>
<feature type="region of interest" description="Disordered" evidence="10">
    <location>
        <begin position="1302"/>
        <end position="1362"/>
    </location>
</feature>
<dbReference type="InterPro" id="IPR036436">
    <property type="entry name" value="Disintegrin_dom_sf"/>
</dbReference>
<dbReference type="SUPFAM" id="SSF55486">
    <property type="entry name" value="Metalloproteases ('zincins'), catalytic domain"/>
    <property type="match status" value="1"/>
</dbReference>
<feature type="compositionally biased region" description="Polar residues" evidence="10">
    <location>
        <begin position="1473"/>
        <end position="1483"/>
    </location>
</feature>
<feature type="transmembrane region" description="Helical" evidence="11">
    <location>
        <begin position="334"/>
        <end position="357"/>
    </location>
</feature>
<dbReference type="InterPro" id="IPR001590">
    <property type="entry name" value="Peptidase_M12B"/>
</dbReference>
<dbReference type="SMART" id="SM00050">
    <property type="entry name" value="DISIN"/>
    <property type="match status" value="1"/>
</dbReference>
<dbReference type="VEuPathDB" id="VectorBase:GMOY002020"/>
<feature type="domain" description="Peptidase M12B" evidence="14">
    <location>
        <begin position="304"/>
        <end position="500"/>
    </location>
</feature>
<keyword evidence="9" id="KW-0479">Metal-binding</keyword>
<evidence type="ECO:0008006" key="17">
    <source>
        <dbReference type="Google" id="ProtNLM"/>
    </source>
</evidence>
<feature type="region of interest" description="Disordered" evidence="10">
    <location>
        <begin position="1503"/>
        <end position="1556"/>
    </location>
</feature>
<evidence type="ECO:0000256" key="1">
    <source>
        <dbReference type="ARBA" id="ARBA00004167"/>
    </source>
</evidence>
<dbReference type="Pfam" id="PF08516">
    <property type="entry name" value="ADAM_CR"/>
    <property type="match status" value="1"/>
</dbReference>
<dbReference type="PROSITE" id="PS50026">
    <property type="entry name" value="EGF_3"/>
    <property type="match status" value="1"/>
</dbReference>
<dbReference type="Proteomes" id="UP000092444">
    <property type="component" value="Unassembled WGS sequence"/>
</dbReference>
<feature type="binding site" evidence="9">
    <location>
        <position position="444"/>
    </location>
    <ligand>
        <name>Zn(2+)</name>
        <dbReference type="ChEBI" id="CHEBI:29105"/>
        <note>catalytic</note>
    </ligand>
</feature>
<feature type="disulfide bond" evidence="9">
    <location>
        <begin position="455"/>
        <end position="479"/>
    </location>
</feature>
<keyword evidence="4" id="KW-0378">Hydrolase</keyword>
<feature type="domain" description="Disintegrin" evidence="13">
    <location>
        <begin position="506"/>
        <end position="594"/>
    </location>
</feature>
<keyword evidence="2 11" id="KW-0812">Transmembrane</keyword>
<dbReference type="GO" id="GO:0004222">
    <property type="term" value="F:metalloendopeptidase activity"/>
    <property type="evidence" value="ECO:0007669"/>
    <property type="project" value="InterPro"/>
</dbReference>
<dbReference type="InterPro" id="IPR001762">
    <property type="entry name" value="Disintegrin_dom"/>
</dbReference>
<dbReference type="GO" id="GO:0006509">
    <property type="term" value="P:membrane protein ectodomain proteolysis"/>
    <property type="evidence" value="ECO:0007669"/>
    <property type="project" value="TreeGrafter"/>
</dbReference>
<evidence type="ECO:0000259" key="13">
    <source>
        <dbReference type="PROSITE" id="PS50214"/>
    </source>
</evidence>
<feature type="region of interest" description="Disordered" evidence="10">
    <location>
        <begin position="1096"/>
        <end position="1145"/>
    </location>
</feature>
<feature type="compositionally biased region" description="Polar residues" evidence="10">
    <location>
        <begin position="999"/>
        <end position="1031"/>
    </location>
</feature>
<keyword evidence="4" id="KW-0482">Metalloprotease</keyword>
<evidence type="ECO:0000256" key="9">
    <source>
        <dbReference type="PROSITE-ProRule" id="PRU00276"/>
    </source>
</evidence>
<feature type="compositionally biased region" description="Low complexity" evidence="10">
    <location>
        <begin position="1507"/>
        <end position="1520"/>
    </location>
</feature>
<feature type="region of interest" description="Disordered" evidence="10">
    <location>
        <begin position="1459"/>
        <end position="1489"/>
    </location>
</feature>
<keyword evidence="3 11" id="KW-1133">Transmembrane helix</keyword>
<keyword evidence="5 11" id="KW-0472">Membrane</keyword>
<feature type="transmembrane region" description="Helical" evidence="11">
    <location>
        <begin position="802"/>
        <end position="824"/>
    </location>
</feature>
<name>A0A1B0FEI0_GLOMM</name>
<dbReference type="InterPro" id="IPR006586">
    <property type="entry name" value="ADAM_Cys-rich"/>
</dbReference>
<dbReference type="GO" id="GO:0016020">
    <property type="term" value="C:membrane"/>
    <property type="evidence" value="ECO:0007669"/>
    <property type="project" value="UniProtKB-SubCell"/>
</dbReference>
<dbReference type="SMART" id="SM00608">
    <property type="entry name" value="ACR"/>
    <property type="match status" value="1"/>
</dbReference>
<dbReference type="PROSITE" id="PS01186">
    <property type="entry name" value="EGF_2"/>
    <property type="match status" value="1"/>
</dbReference>
<evidence type="ECO:0000256" key="8">
    <source>
        <dbReference type="PROSITE-ProRule" id="PRU00076"/>
    </source>
</evidence>
<keyword evidence="4" id="KW-0645">Protease</keyword>
<dbReference type="Pfam" id="PF01421">
    <property type="entry name" value="Reprolysin"/>
    <property type="match status" value="1"/>
</dbReference>
<evidence type="ECO:0000256" key="11">
    <source>
        <dbReference type="SAM" id="Phobius"/>
    </source>
</evidence>
<dbReference type="PhylomeDB" id="A0A1B0FEI0"/>
<evidence type="ECO:0000256" key="6">
    <source>
        <dbReference type="ARBA" id="ARBA00023157"/>
    </source>
</evidence>
<sequence length="1671" mass="181718">MFVVRCTFQQHPQSRNCVRHQHSYLQHRIWACCCLLLLVYICLPMLCCTSILTFAAAADTQSKGNAASTSPTHHQYGVNTGANYIFPALDDFLKHSVIKPQIHHSKHKRAIHSTLDVDGQHIPHIVLTYNYQGQHILMDLKRNDNLLPDKHFLRYQNSNSTQGRNVVVVKNFTKTEIALCHYQGSIREKPQSYVAVSTCNGGINGIVFDGIDTYFIHSGNDGQLHDQHLLFRQSDLLNKNTSCGYDHDHYDEKQAFLKNAAGSVDAITLNRIDGSEFNRILRYKRSYDDNHVIRGPFNSNKHSSYVELVMVVDNKAYKSFGENMKKVHQHCKDLANIINALYVPLNIFIALVGVVIWNESNEIEITPDADVTLRNFLIYRRTKLVLEHANDNAQLLTKVKFEKGVVGKALKGPICTHEYSGSVSMEHSQIVAVVATTMAHELGHNFGMEHDSPDCKCQDEKCIMSASSTSVVPVHWSSCSIDQLNIAFSRGMNYCLRNKPHKLFDSPQCGNGFVEPGEQCDCGLPAYCENTCCDPHKCMLHSNASCATGECCDLTTCRPKIASTLCRNAENECDLPEYCTGESEYCPIDVFKRDTEECDNGQAYCYEGNCRSHSHQCRILWGPTGENSEPCYLQMNTEGKRGGNCGFNRLNNTYIPCEKEHVACGMLHCRHLNERLEFGMESAAVLSHSFITHDSNIVPCRTALVDLGLQSTDPGLAPNGAKCGDQKMCVDQKCLAIEYLRTTGMGKSCPQDCNANGVCNSRGNCHCNVGFTGSTCMMPGHGGSVDSGPATNPNSHEAFQRFMYIFFFAVIPFLAAFCFIMYYCRNHTLFIGGKLAENMYVSSDPKNVLSFSTSSNFSHTTTSVTHNFCADYIPSSSSSSSITAHCSSSGTSSPLSPKTSVTVERHKLIATATVTSTPSTLCISTTAISMPANIITYVTTSTTPAPIALTARHTQHTVSNDNLIATDANTNLISTANTSLSSADRFPLNNKVNIKTASNRQAASRANLSVSSSNQIANGLPKSTPSSTDDMNSALLKSPSDSSDALGNGMFGKFKGFTLRPLNDAATLSGNFNGSNVAYVQPTLQDNSVLGIPQRAAPLQPVKQNDSKLSGTLSRKTPLSAASQGGGAAPALPPPNPRSNPRPIISMPVLENSTLNLPLKSVNIAKDLQPNRPAPTAPPQHQVPAQPLGSLKPAPPPPVPLHADPKLNIRRDGTIRRIASFLKKDDKVIVKDKAYINREKLRNLEISAPIPVSNKIPPHGESSNSDSEATLTPKEQETKNLVKRAQSMRSPNKKTIQTFGSMRQAVGRPKSAVCSQASLNSVTVRPKSPPPRPPPLKKTSSTTSSGYQLPVASSQRPASEHAYDDCEVMKDPLKLAGNTLHLKSLDSDNIYAVIDEIPPAAQTLKRSDLIGGSVCSSIVSSNDLGLLSEIVNEIEKRNGGDSIYSASTLVSTKNLDDEFENTKEKQQQKQAATMNVNATQPPATSYLRPTAVNAPIARIAPTKSDLSPSTAFSSFKPSSSNTLVAPPGIHNQNNGKSNQSNQQQQKRSSNRASSSIRVKNFNKLHNLTQKATLPGSQNAAGMSTTIGKGLTAKPAATIQKPKPLSAKPSFNSNNIKKPAAASIVTTNSTVARPVQKPSTVAVATLTQHFEKPTINSTKASTKTSSNNSQRK</sequence>
<evidence type="ECO:0000313" key="16">
    <source>
        <dbReference type="Proteomes" id="UP000092444"/>
    </source>
</evidence>
<feature type="domain" description="EGF-like" evidence="12">
    <location>
        <begin position="745"/>
        <end position="777"/>
    </location>
</feature>
<evidence type="ECO:0000256" key="7">
    <source>
        <dbReference type="PROSITE-ProRule" id="PRU00068"/>
    </source>
</evidence>
<dbReference type="FunFam" id="4.10.70.10:FF:000001">
    <property type="entry name" value="Disintegrin and metalloproteinase domain-containing protein 22"/>
    <property type="match status" value="1"/>
</dbReference>
<feature type="compositionally biased region" description="Pro residues" evidence="10">
    <location>
        <begin position="1131"/>
        <end position="1140"/>
    </location>
</feature>
<reference evidence="15" key="1">
    <citation type="submission" date="2020-05" db="UniProtKB">
        <authorList>
            <consortium name="EnsemblMetazoa"/>
        </authorList>
    </citation>
    <scope>IDENTIFICATION</scope>
    <source>
        <strain evidence="15">Yale</strain>
    </source>
</reference>
<feature type="disulfide bond" evidence="8">
    <location>
        <begin position="749"/>
        <end position="759"/>
    </location>
</feature>
<dbReference type="SUPFAM" id="SSF57552">
    <property type="entry name" value="Blood coagulation inhibitor (disintegrin)"/>
    <property type="match status" value="1"/>
</dbReference>
<keyword evidence="8" id="KW-0245">EGF-like domain</keyword>
<dbReference type="EMBL" id="CCAG010001987">
    <property type="status" value="NOT_ANNOTATED_CDS"/>
    <property type="molecule type" value="Genomic_DNA"/>
</dbReference>
<evidence type="ECO:0000256" key="2">
    <source>
        <dbReference type="ARBA" id="ARBA00022692"/>
    </source>
</evidence>
<keyword evidence="6 8" id="KW-1015">Disulfide bond</keyword>
<organism evidence="15 16">
    <name type="scientific">Glossina morsitans morsitans</name>
    <name type="common">Savannah tsetse fly</name>
    <dbReference type="NCBI Taxonomy" id="37546"/>
    <lineage>
        <taxon>Eukaryota</taxon>
        <taxon>Metazoa</taxon>
        <taxon>Ecdysozoa</taxon>
        <taxon>Arthropoda</taxon>
        <taxon>Hexapoda</taxon>
        <taxon>Insecta</taxon>
        <taxon>Pterygota</taxon>
        <taxon>Neoptera</taxon>
        <taxon>Endopterygota</taxon>
        <taxon>Diptera</taxon>
        <taxon>Brachycera</taxon>
        <taxon>Muscomorpha</taxon>
        <taxon>Hippoboscoidea</taxon>
        <taxon>Glossinidae</taxon>
        <taxon>Glossina</taxon>
    </lineage>
</organism>
<dbReference type="PROSITE" id="PS50214">
    <property type="entry name" value="DISINTEGRIN_2"/>
    <property type="match status" value="1"/>
</dbReference>
<evidence type="ECO:0000313" key="15">
    <source>
        <dbReference type="EnsemblMetazoa" id="GMOY002020-PA"/>
    </source>
</evidence>
<feature type="binding site" evidence="9">
    <location>
        <position position="440"/>
    </location>
    <ligand>
        <name>Zn(2+)</name>
        <dbReference type="ChEBI" id="CHEBI:29105"/>
        <note>catalytic</note>
    </ligand>
</feature>
<feature type="region of interest" description="Disordered" evidence="10">
    <location>
        <begin position="1168"/>
        <end position="1206"/>
    </location>
</feature>
<dbReference type="InterPro" id="IPR034027">
    <property type="entry name" value="Reprolysin_adamalysin"/>
</dbReference>
<feature type="compositionally biased region" description="Polar residues" evidence="10">
    <location>
        <begin position="1261"/>
        <end position="1270"/>
    </location>
</feature>
<evidence type="ECO:0000259" key="12">
    <source>
        <dbReference type="PROSITE" id="PS50026"/>
    </source>
</evidence>
<dbReference type="PANTHER" id="PTHR11905:SF159">
    <property type="entry name" value="ADAM METALLOPROTEASE"/>
    <property type="match status" value="1"/>
</dbReference>
<feature type="compositionally biased region" description="Low complexity" evidence="10">
    <location>
        <begin position="1531"/>
        <end position="1555"/>
    </location>
</feature>
<dbReference type="EMBL" id="CCAG010001988">
    <property type="status" value="NOT_ANNOTATED_CDS"/>
    <property type="molecule type" value="Genomic_DNA"/>
</dbReference>
<evidence type="ECO:0000259" key="14">
    <source>
        <dbReference type="PROSITE" id="PS50215"/>
    </source>
</evidence>
<dbReference type="Gene3D" id="4.10.70.10">
    <property type="entry name" value="Disintegrin domain"/>
    <property type="match status" value="1"/>
</dbReference>
<feature type="region of interest" description="Disordered" evidence="10">
    <location>
        <begin position="1652"/>
        <end position="1671"/>
    </location>
</feature>
<feature type="region of interest" description="Disordered" evidence="10">
    <location>
        <begin position="1250"/>
        <end position="1276"/>
    </location>
</feature>
<feature type="region of interest" description="Disordered" evidence="10">
    <location>
        <begin position="999"/>
        <end position="1042"/>
    </location>
</feature>
<dbReference type="InterPro" id="IPR024079">
    <property type="entry name" value="MetalloPept_cat_dom_sf"/>
</dbReference>
<dbReference type="PROSITE" id="PS50215">
    <property type="entry name" value="ADAM_MEPRO"/>
    <property type="match status" value="1"/>
</dbReference>
<protein>
    <recommendedName>
        <fullName evidence="17">Disintegrin and metalloproteinase domain-containing protein 12</fullName>
    </recommendedName>
</protein>
<dbReference type="FunFam" id="3.40.390.10:FF:000002">
    <property type="entry name" value="Disintegrin and metalloproteinase domain-containing protein 22"/>
    <property type="match status" value="1"/>
</dbReference>
<comment type="caution">
    <text evidence="8">Lacks conserved residue(s) required for the propagation of feature annotation.</text>
</comment>
<proteinExistence type="predicted"/>
<dbReference type="EnsemblMetazoa" id="GMOY002020-RA">
    <property type="protein sequence ID" value="GMOY002020-PA"/>
    <property type="gene ID" value="GMOY002020"/>
</dbReference>
<keyword evidence="9" id="KW-0862">Zinc</keyword>
<evidence type="ECO:0000256" key="3">
    <source>
        <dbReference type="ARBA" id="ARBA00022989"/>
    </source>
</evidence>
<feature type="compositionally biased region" description="Polar residues" evidence="10">
    <location>
        <begin position="1102"/>
        <end position="1117"/>
    </location>
</feature>